<evidence type="ECO:0000313" key="2">
    <source>
        <dbReference type="EMBL" id="MDT0352910.1"/>
    </source>
</evidence>
<gene>
    <name evidence="2" type="ORF">RM445_25645</name>
</gene>
<name>A0ABU2NG25_9PSEU</name>
<reference evidence="3" key="1">
    <citation type="submission" date="2023-07" db="EMBL/GenBank/DDBJ databases">
        <title>30 novel species of actinomycetes from the DSMZ collection.</title>
        <authorList>
            <person name="Nouioui I."/>
        </authorList>
    </citation>
    <scope>NUCLEOTIDE SEQUENCE [LARGE SCALE GENOMIC DNA]</scope>
    <source>
        <strain evidence="3">DSM 45834</strain>
    </source>
</reference>
<dbReference type="Proteomes" id="UP001183202">
    <property type="component" value="Unassembled WGS sequence"/>
</dbReference>
<accession>A0ABU2NG25</accession>
<evidence type="ECO:0000256" key="1">
    <source>
        <dbReference type="SAM" id="MobiDB-lite"/>
    </source>
</evidence>
<dbReference type="EMBL" id="JAVREJ010000023">
    <property type="protein sequence ID" value="MDT0352910.1"/>
    <property type="molecule type" value="Genomic_DNA"/>
</dbReference>
<protein>
    <submittedName>
        <fullName evidence="2">Uncharacterized protein</fullName>
    </submittedName>
</protein>
<comment type="caution">
    <text evidence="2">The sequence shown here is derived from an EMBL/GenBank/DDBJ whole genome shotgun (WGS) entry which is preliminary data.</text>
</comment>
<proteinExistence type="predicted"/>
<keyword evidence="3" id="KW-1185">Reference proteome</keyword>
<organism evidence="2 3">
    <name type="scientific">Pseudonocardia charpentierae</name>
    <dbReference type="NCBI Taxonomy" id="3075545"/>
    <lineage>
        <taxon>Bacteria</taxon>
        <taxon>Bacillati</taxon>
        <taxon>Actinomycetota</taxon>
        <taxon>Actinomycetes</taxon>
        <taxon>Pseudonocardiales</taxon>
        <taxon>Pseudonocardiaceae</taxon>
        <taxon>Pseudonocardia</taxon>
    </lineage>
</organism>
<evidence type="ECO:0000313" key="3">
    <source>
        <dbReference type="Proteomes" id="UP001183202"/>
    </source>
</evidence>
<dbReference type="RefSeq" id="WP_311559420.1">
    <property type="nucleotide sequence ID" value="NZ_JAVREJ010000023.1"/>
</dbReference>
<feature type="region of interest" description="Disordered" evidence="1">
    <location>
        <begin position="126"/>
        <end position="172"/>
    </location>
</feature>
<sequence length="172" mass="18216">MTASSRDLPTGPEAIARGEAGVAAWEDVVRLQRWAVADHADFYALAGLMVGTLYAFEDLTGVLERQVAGYDQAQQAQGFELYDDTRQVDPAERLQVAVTALQQMHRCVEAAADWANRFWTAIGHIGTDDTSSPSRGDHRDDSVAAAGPVTGPSAALERSADSAGITGVGGAR</sequence>